<name>A0A0C3D1I6_9AGAM</name>
<evidence type="ECO:0000313" key="2">
    <source>
        <dbReference type="Proteomes" id="UP000053989"/>
    </source>
</evidence>
<sequence>MQDVIPATVLVLVSEHAPNTNVATCHNIIGSAVTQLSNMMHQLFIAHHNITPPLHSSTKLFPLRKYHDLQSIRLIQHSGSD</sequence>
<organism evidence="1 2">
    <name type="scientific">Scleroderma citrinum Foug A</name>
    <dbReference type="NCBI Taxonomy" id="1036808"/>
    <lineage>
        <taxon>Eukaryota</taxon>
        <taxon>Fungi</taxon>
        <taxon>Dikarya</taxon>
        <taxon>Basidiomycota</taxon>
        <taxon>Agaricomycotina</taxon>
        <taxon>Agaricomycetes</taxon>
        <taxon>Agaricomycetidae</taxon>
        <taxon>Boletales</taxon>
        <taxon>Sclerodermatineae</taxon>
        <taxon>Sclerodermataceae</taxon>
        <taxon>Scleroderma</taxon>
    </lineage>
</organism>
<proteinExistence type="predicted"/>
<dbReference type="EMBL" id="KN822869">
    <property type="protein sequence ID" value="KIM49991.1"/>
    <property type="molecule type" value="Genomic_DNA"/>
</dbReference>
<evidence type="ECO:0000313" key="1">
    <source>
        <dbReference type="EMBL" id="KIM49991.1"/>
    </source>
</evidence>
<reference evidence="1 2" key="1">
    <citation type="submission" date="2014-04" db="EMBL/GenBank/DDBJ databases">
        <authorList>
            <consortium name="DOE Joint Genome Institute"/>
            <person name="Kuo A."/>
            <person name="Kohler A."/>
            <person name="Nagy L.G."/>
            <person name="Floudas D."/>
            <person name="Copeland A."/>
            <person name="Barry K.W."/>
            <person name="Cichocki N."/>
            <person name="Veneault-Fourrey C."/>
            <person name="LaButti K."/>
            <person name="Lindquist E.A."/>
            <person name="Lipzen A."/>
            <person name="Lundell T."/>
            <person name="Morin E."/>
            <person name="Murat C."/>
            <person name="Sun H."/>
            <person name="Tunlid A."/>
            <person name="Henrissat B."/>
            <person name="Grigoriev I.V."/>
            <person name="Hibbett D.S."/>
            <person name="Martin F."/>
            <person name="Nordberg H.P."/>
            <person name="Cantor M.N."/>
            <person name="Hua S.X."/>
        </authorList>
    </citation>
    <scope>NUCLEOTIDE SEQUENCE [LARGE SCALE GENOMIC DNA]</scope>
    <source>
        <strain evidence="1 2">Foug A</strain>
    </source>
</reference>
<dbReference type="AlphaFoldDB" id="A0A0C3D1I6"/>
<gene>
    <name evidence="1" type="ORF">SCLCIDRAFT_34815</name>
</gene>
<dbReference type="InParanoid" id="A0A0C3D1I6"/>
<dbReference type="HOGENOM" id="CLU_2575280_0_0_1"/>
<dbReference type="Proteomes" id="UP000053989">
    <property type="component" value="Unassembled WGS sequence"/>
</dbReference>
<accession>A0A0C3D1I6</accession>
<keyword evidence="2" id="KW-1185">Reference proteome</keyword>
<reference evidence="2" key="2">
    <citation type="submission" date="2015-01" db="EMBL/GenBank/DDBJ databases">
        <title>Evolutionary Origins and Diversification of the Mycorrhizal Mutualists.</title>
        <authorList>
            <consortium name="DOE Joint Genome Institute"/>
            <consortium name="Mycorrhizal Genomics Consortium"/>
            <person name="Kohler A."/>
            <person name="Kuo A."/>
            <person name="Nagy L.G."/>
            <person name="Floudas D."/>
            <person name="Copeland A."/>
            <person name="Barry K.W."/>
            <person name="Cichocki N."/>
            <person name="Veneault-Fourrey C."/>
            <person name="LaButti K."/>
            <person name="Lindquist E.A."/>
            <person name="Lipzen A."/>
            <person name="Lundell T."/>
            <person name="Morin E."/>
            <person name="Murat C."/>
            <person name="Riley R."/>
            <person name="Ohm R."/>
            <person name="Sun H."/>
            <person name="Tunlid A."/>
            <person name="Henrissat B."/>
            <person name="Grigoriev I.V."/>
            <person name="Hibbett D.S."/>
            <person name="Martin F."/>
        </authorList>
    </citation>
    <scope>NUCLEOTIDE SEQUENCE [LARGE SCALE GENOMIC DNA]</scope>
    <source>
        <strain evidence="2">Foug A</strain>
    </source>
</reference>
<protein>
    <submittedName>
        <fullName evidence="1">Uncharacterized protein</fullName>
    </submittedName>
</protein>